<evidence type="ECO:0000256" key="5">
    <source>
        <dbReference type="ARBA" id="ARBA00022448"/>
    </source>
</evidence>
<comment type="similarity">
    <text evidence="4 21">Belongs to the ATP-dependent DNA ligase family.</text>
</comment>
<dbReference type="SUPFAM" id="SSF56091">
    <property type="entry name" value="DNA ligase/mRNA capping enzyme, catalytic domain"/>
    <property type="match status" value="1"/>
</dbReference>
<dbReference type="InterPro" id="IPR012340">
    <property type="entry name" value="NA-bd_OB-fold"/>
</dbReference>
<accession>A0A7R9FN14</accession>
<feature type="domain" description="PARP-type" evidence="23">
    <location>
        <begin position="278"/>
        <end position="371"/>
    </location>
</feature>
<dbReference type="PANTHER" id="PTHR45674">
    <property type="entry name" value="DNA LIGASE 1/3 FAMILY MEMBER"/>
    <property type="match status" value="1"/>
</dbReference>
<keyword evidence="12" id="KW-0375">Hydrogen ion transport</keyword>
<dbReference type="OrthoDB" id="206088at2759"/>
<dbReference type="Pfam" id="PF05405">
    <property type="entry name" value="Mt_ATP-synt_B"/>
    <property type="match status" value="1"/>
</dbReference>
<dbReference type="Gene3D" id="3.40.50.10190">
    <property type="entry name" value="BRCT domain"/>
    <property type="match status" value="1"/>
</dbReference>
<dbReference type="GO" id="GO:0070421">
    <property type="term" value="C:DNA ligase III-XRCC1 complex"/>
    <property type="evidence" value="ECO:0007669"/>
    <property type="project" value="TreeGrafter"/>
</dbReference>
<evidence type="ECO:0000256" key="18">
    <source>
        <dbReference type="ARBA" id="ARBA00023242"/>
    </source>
</evidence>
<keyword evidence="5" id="KW-0813">Transport</keyword>
<organism evidence="26">
    <name type="scientific">Darwinula stevensoni</name>
    <dbReference type="NCBI Taxonomy" id="69355"/>
    <lineage>
        <taxon>Eukaryota</taxon>
        <taxon>Metazoa</taxon>
        <taxon>Ecdysozoa</taxon>
        <taxon>Arthropoda</taxon>
        <taxon>Crustacea</taxon>
        <taxon>Oligostraca</taxon>
        <taxon>Ostracoda</taxon>
        <taxon>Podocopa</taxon>
        <taxon>Podocopida</taxon>
        <taxon>Darwinulocopina</taxon>
        <taxon>Darwinuloidea</taxon>
        <taxon>Darwinulidae</taxon>
        <taxon>Darwinula</taxon>
    </lineage>
</organism>
<dbReference type="GO" id="GO:0006310">
    <property type="term" value="P:DNA recombination"/>
    <property type="evidence" value="ECO:0007669"/>
    <property type="project" value="UniProtKB-KW"/>
</dbReference>
<dbReference type="GO" id="GO:0031966">
    <property type="term" value="C:mitochondrial membrane"/>
    <property type="evidence" value="ECO:0007669"/>
    <property type="project" value="UniProtKB-SubCell"/>
</dbReference>
<evidence type="ECO:0000256" key="13">
    <source>
        <dbReference type="ARBA" id="ARBA00022833"/>
    </source>
</evidence>
<keyword evidence="18" id="KW-0539">Nucleus</keyword>
<dbReference type="InterPro" id="IPR012310">
    <property type="entry name" value="DNA_ligase_ATP-dep_cent"/>
</dbReference>
<dbReference type="CDD" id="cd07902">
    <property type="entry name" value="Adenylation_DNA_ligase_III"/>
    <property type="match status" value="1"/>
</dbReference>
<keyword evidence="20" id="KW-0234">DNA repair</keyword>
<comment type="cofactor">
    <cofactor evidence="1">
        <name>Mg(2+)</name>
        <dbReference type="ChEBI" id="CHEBI:18420"/>
    </cofactor>
</comment>
<evidence type="ECO:0000313" key="27">
    <source>
        <dbReference type="Proteomes" id="UP000677054"/>
    </source>
</evidence>
<dbReference type="GO" id="GO:0015986">
    <property type="term" value="P:proton motive force-driven ATP synthesis"/>
    <property type="evidence" value="ECO:0007669"/>
    <property type="project" value="InterPro"/>
</dbReference>
<protein>
    <recommendedName>
        <fullName evidence="20">DNA ligase</fullName>
        <ecNumber evidence="20">6.5.1.1</ecNumber>
    </recommendedName>
</protein>
<dbReference type="EC" id="6.5.1.1" evidence="20"/>
<evidence type="ECO:0000256" key="20">
    <source>
        <dbReference type="RuleBase" id="RU000617"/>
    </source>
</evidence>
<keyword evidence="14 20" id="KW-0067">ATP-binding</keyword>
<dbReference type="Gene3D" id="3.30.1740.10">
    <property type="entry name" value="Zinc finger, PARP-type"/>
    <property type="match status" value="1"/>
</dbReference>
<dbReference type="GO" id="GO:0071897">
    <property type="term" value="P:DNA biosynthetic process"/>
    <property type="evidence" value="ECO:0007669"/>
    <property type="project" value="InterPro"/>
</dbReference>
<evidence type="ECO:0000256" key="15">
    <source>
        <dbReference type="ARBA" id="ARBA00023065"/>
    </source>
</evidence>
<dbReference type="EMBL" id="LR901778">
    <property type="protein sequence ID" value="CAD7249381.1"/>
    <property type="molecule type" value="Genomic_DNA"/>
</dbReference>
<evidence type="ECO:0000256" key="10">
    <source>
        <dbReference type="ARBA" id="ARBA00022741"/>
    </source>
</evidence>
<dbReference type="PROSITE" id="PS50160">
    <property type="entry name" value="DNA_LIGASE_A3"/>
    <property type="match status" value="1"/>
</dbReference>
<evidence type="ECO:0000259" key="23">
    <source>
        <dbReference type="PROSITE" id="PS50064"/>
    </source>
</evidence>
<dbReference type="Pfam" id="PF01068">
    <property type="entry name" value="DNA_ligase_A_M"/>
    <property type="match status" value="1"/>
</dbReference>
<keyword evidence="13" id="KW-0862">Zinc</keyword>
<keyword evidence="17" id="KW-0472">Membrane</keyword>
<dbReference type="GO" id="GO:0006273">
    <property type="term" value="P:lagging strand elongation"/>
    <property type="evidence" value="ECO:0007669"/>
    <property type="project" value="TreeGrafter"/>
</dbReference>
<dbReference type="GO" id="GO:0045259">
    <property type="term" value="C:proton-transporting ATP synthase complex"/>
    <property type="evidence" value="ECO:0007669"/>
    <property type="project" value="UniProtKB-KW"/>
</dbReference>
<keyword evidence="10 20" id="KW-0547">Nucleotide-binding</keyword>
<evidence type="ECO:0000256" key="6">
    <source>
        <dbReference type="ARBA" id="ARBA00022547"/>
    </source>
</evidence>
<evidence type="ECO:0000256" key="16">
    <source>
        <dbReference type="ARBA" id="ARBA00023128"/>
    </source>
</evidence>
<keyword evidence="20" id="KW-0233">DNA recombination</keyword>
<dbReference type="InterPro" id="IPR000977">
    <property type="entry name" value="DNA_ligase_ATP-dep"/>
</dbReference>
<keyword evidence="11" id="KW-0863">Zinc-finger</keyword>
<dbReference type="InterPro" id="IPR036420">
    <property type="entry name" value="BRCT_dom_sf"/>
</dbReference>
<keyword evidence="9" id="KW-0479">Metal-binding</keyword>
<keyword evidence="6" id="KW-0138">CF(0)</keyword>
<evidence type="ECO:0000256" key="14">
    <source>
        <dbReference type="ARBA" id="ARBA00022840"/>
    </source>
</evidence>
<keyword evidence="7 20" id="KW-0436">Ligase</keyword>
<keyword evidence="16" id="KW-0496">Mitochondrion</keyword>
<evidence type="ECO:0000256" key="8">
    <source>
        <dbReference type="ARBA" id="ARBA00022705"/>
    </source>
</evidence>
<dbReference type="SUPFAM" id="SSF117018">
    <property type="entry name" value="ATP-dependent DNA ligase DNA-binding domain"/>
    <property type="match status" value="1"/>
</dbReference>
<dbReference type="InterPro" id="IPR008688">
    <property type="entry name" value="ATP_synth_Bsub_B/MI25"/>
</dbReference>
<evidence type="ECO:0000256" key="4">
    <source>
        <dbReference type="ARBA" id="ARBA00007572"/>
    </source>
</evidence>
<dbReference type="Gene3D" id="1.10.3260.10">
    <property type="entry name" value="DNA ligase, ATP-dependent, N-terminal domain"/>
    <property type="match status" value="1"/>
</dbReference>
<dbReference type="AlphaFoldDB" id="A0A7R9FN14"/>
<evidence type="ECO:0000259" key="25">
    <source>
        <dbReference type="PROSITE" id="PS50172"/>
    </source>
</evidence>
<name>A0A7R9FN14_9CRUS</name>
<dbReference type="Gene3D" id="2.40.50.140">
    <property type="entry name" value="Nucleic acid-binding proteins"/>
    <property type="match status" value="1"/>
</dbReference>
<dbReference type="GO" id="GO:0003910">
    <property type="term" value="F:DNA ligase (ATP) activity"/>
    <property type="evidence" value="ECO:0007669"/>
    <property type="project" value="UniProtKB-EC"/>
</dbReference>
<dbReference type="InterPro" id="IPR012308">
    <property type="entry name" value="DNA_ligase_ATP-dep_N"/>
</dbReference>
<dbReference type="Pfam" id="PF04675">
    <property type="entry name" value="DNA_ligase_A_N"/>
    <property type="match status" value="1"/>
</dbReference>
<dbReference type="InterPro" id="IPR031916">
    <property type="entry name" value="LIG3_BRCT"/>
</dbReference>
<feature type="domain" description="BRCT" evidence="25">
    <location>
        <begin position="952"/>
        <end position="1040"/>
    </location>
</feature>
<gene>
    <name evidence="26" type="ORF">DSTB1V02_LOCUS9178</name>
</gene>
<dbReference type="InterPro" id="IPR050191">
    <property type="entry name" value="ATP-dep_DNA_ligase"/>
</dbReference>
<evidence type="ECO:0000259" key="24">
    <source>
        <dbReference type="PROSITE" id="PS50160"/>
    </source>
</evidence>
<evidence type="ECO:0000256" key="19">
    <source>
        <dbReference type="ARBA" id="ARBA00034003"/>
    </source>
</evidence>
<reference evidence="26" key="1">
    <citation type="submission" date="2020-11" db="EMBL/GenBank/DDBJ databases">
        <authorList>
            <person name="Tran Van P."/>
        </authorList>
    </citation>
    <scope>NUCLEOTIDE SEQUENCE</scope>
</reference>
<keyword evidence="22" id="KW-0175">Coiled coil</keyword>
<dbReference type="SUPFAM" id="SSF161060">
    <property type="entry name" value="ATP synthase B chain-like"/>
    <property type="match status" value="1"/>
</dbReference>
<evidence type="ECO:0000256" key="17">
    <source>
        <dbReference type="ARBA" id="ARBA00023136"/>
    </source>
</evidence>
<dbReference type="Gene3D" id="1.20.5.2210">
    <property type="match status" value="1"/>
</dbReference>
<dbReference type="PROSITE" id="PS50172">
    <property type="entry name" value="BRCT"/>
    <property type="match status" value="1"/>
</dbReference>
<keyword evidence="20" id="KW-0227">DNA damage</keyword>
<evidence type="ECO:0000313" key="26">
    <source>
        <dbReference type="EMBL" id="CAD7249381.1"/>
    </source>
</evidence>
<keyword evidence="27" id="KW-1185">Reference proteome</keyword>
<comment type="catalytic activity">
    <reaction evidence="19 20">
        <text>ATP + (deoxyribonucleotide)n-3'-hydroxyl + 5'-phospho-(deoxyribonucleotide)m = (deoxyribonucleotide)n+m + AMP + diphosphate.</text>
        <dbReference type="EC" id="6.5.1.1"/>
    </reaction>
</comment>
<feature type="coiled-coil region" evidence="22">
    <location>
        <begin position="335"/>
        <end position="362"/>
    </location>
</feature>
<keyword evidence="8" id="KW-0235">DNA replication</keyword>
<evidence type="ECO:0000256" key="22">
    <source>
        <dbReference type="SAM" id="Coils"/>
    </source>
</evidence>
<dbReference type="NCBIfam" id="TIGR00574">
    <property type="entry name" value="dnl1"/>
    <property type="match status" value="1"/>
</dbReference>
<dbReference type="EMBL" id="CAJPEV010002261">
    <property type="protein sequence ID" value="CAG0896318.1"/>
    <property type="molecule type" value="Genomic_DNA"/>
</dbReference>
<evidence type="ECO:0000256" key="1">
    <source>
        <dbReference type="ARBA" id="ARBA00001946"/>
    </source>
</evidence>
<dbReference type="InterPro" id="IPR012309">
    <property type="entry name" value="DNA_ligase_ATP-dep_C"/>
</dbReference>
<dbReference type="Pfam" id="PF00645">
    <property type="entry name" value="zf-PARP"/>
    <property type="match status" value="1"/>
</dbReference>
<dbReference type="InterPro" id="IPR001357">
    <property type="entry name" value="BRCT_dom"/>
</dbReference>
<dbReference type="GO" id="GO:0006302">
    <property type="term" value="P:double-strand break repair"/>
    <property type="evidence" value="ECO:0007669"/>
    <property type="project" value="TreeGrafter"/>
</dbReference>
<dbReference type="InterPro" id="IPR001510">
    <property type="entry name" value="Znf_PARP"/>
</dbReference>
<dbReference type="PROSITE" id="PS00697">
    <property type="entry name" value="DNA_LIGASE_A1"/>
    <property type="match status" value="1"/>
</dbReference>
<dbReference type="SMART" id="SM01336">
    <property type="entry name" value="zf-PARP"/>
    <property type="match status" value="1"/>
</dbReference>
<dbReference type="SUPFAM" id="SSF57716">
    <property type="entry name" value="Glucocorticoid receptor-like (DNA-binding domain)"/>
    <property type="match status" value="1"/>
</dbReference>
<dbReference type="GO" id="GO:0003677">
    <property type="term" value="F:DNA binding"/>
    <property type="evidence" value="ECO:0007669"/>
    <property type="project" value="InterPro"/>
</dbReference>
<evidence type="ECO:0000256" key="9">
    <source>
        <dbReference type="ARBA" id="ARBA00022723"/>
    </source>
</evidence>
<dbReference type="PANTHER" id="PTHR45674:SF9">
    <property type="entry name" value="DNA LIGASE 3"/>
    <property type="match status" value="1"/>
</dbReference>
<keyword evidence="15" id="KW-0406">Ion transport</keyword>
<evidence type="ECO:0000256" key="21">
    <source>
        <dbReference type="RuleBase" id="RU004196"/>
    </source>
</evidence>
<evidence type="ECO:0000256" key="12">
    <source>
        <dbReference type="ARBA" id="ARBA00022781"/>
    </source>
</evidence>
<dbReference type="Proteomes" id="UP000677054">
    <property type="component" value="Unassembled WGS sequence"/>
</dbReference>
<dbReference type="SUPFAM" id="SSF52113">
    <property type="entry name" value="BRCT domain"/>
    <property type="match status" value="1"/>
</dbReference>
<dbReference type="CDD" id="cd07967">
    <property type="entry name" value="OBF_DNA_ligase_III"/>
    <property type="match status" value="1"/>
</dbReference>
<dbReference type="Gene3D" id="3.30.1490.70">
    <property type="match status" value="1"/>
</dbReference>
<evidence type="ECO:0000256" key="11">
    <source>
        <dbReference type="ARBA" id="ARBA00022771"/>
    </source>
</evidence>
<dbReference type="InterPro" id="IPR016059">
    <property type="entry name" value="DNA_ligase_ATP-dep_CS"/>
</dbReference>
<dbReference type="GO" id="GO:0008270">
    <property type="term" value="F:zinc ion binding"/>
    <property type="evidence" value="ECO:0007669"/>
    <property type="project" value="UniProtKB-KW"/>
</dbReference>
<dbReference type="InterPro" id="IPR036957">
    <property type="entry name" value="Znf_PARP_sf"/>
</dbReference>
<dbReference type="Pfam" id="PF04679">
    <property type="entry name" value="DNA_ligase_A_C"/>
    <property type="match status" value="1"/>
</dbReference>
<evidence type="ECO:0000256" key="3">
    <source>
        <dbReference type="ARBA" id="ARBA00004325"/>
    </source>
</evidence>
<proteinExistence type="inferred from homology"/>
<dbReference type="SUPFAM" id="SSF50249">
    <property type="entry name" value="Nucleic acid-binding proteins"/>
    <property type="match status" value="1"/>
</dbReference>
<dbReference type="GO" id="GO:0015078">
    <property type="term" value="F:proton transmembrane transporter activity"/>
    <property type="evidence" value="ECO:0007669"/>
    <property type="project" value="InterPro"/>
</dbReference>
<sequence>MMISEVSVEAMILYTTFSQRSYSLSSVTCFVVQACALNMAVTTSTLCCDELGRSPTEVLSLSTVSDIFHIDGFGDHLMRQFIQKYRVGDFGRSHWIGLALVRQSSTLPEAYKAVAPSDDYARIQEDPERDLKNFPRPVQASEPPKVRLGFLPDDWFQFFYKKTGVTGPYLFGTGLITFLCSKEIYVMEHEYYTGLSLAFIVIYAVKKFGPQMKAWIKKESEGQKYLFDAKRENITLQLESAFRQRQLEVFNEPEQEALCLPYSIMSEGEGEERDKKGFVVEYAKRGQAGCKKCKGKLEKGSLRLGKVVPNPFSDSGGDMKQWYHLDCLMEVFSRQRASTKKIENLEEDLEGWQEINKEDQAKIQKALQAMEGNRPAGGTPKKKQKQTTILNALSPKKIPTATNSKEGFQGDLCLWVKMLLPGVQKRIYNLKGKQLIKLFSQIFAYDEEEMLEHLEQGDIAETIRVAFERSGIEKPAGKSELSMQDIDQFLTDLSQETREEAQKRILHKIVNRCTENDLKMVVRLIVHDLRITAGPKHVLDALHPKAYEAFQASHDLEAVVNKILTPQAGSSNDQIASLKKDLSVKASTMTPVHPMLAEACKSVAQAFKRCPNGMYAEIKYDGERVQVHKKGHDFKYFSRSLKPVLPHKVNHFEDFIPKAFPHGNDLILDRVACNTNSNTIFQHYVTPQKAAFQDSTVCLFVFDCIHLNGENLMGKPLEMRKQILEKNMTVIPNHIMLSEMKFVTNHEELQTMIMKVLKQGLEGLVLKDPQGVYEPGKRRWMKMKKDYLEEGAMADTADLVVLGGLMSIFLMGTYDSKAKNWKTVTKVHTGIDDQTLAKLQKELSPLMKKISRDPTRVPSWVELNRQMVPDFIVKDPKEAPVWEITGAEFTSADIHTANGISIRFPRITKFREDKDWETATNLQELMKQSRNIKDFLSQSVSPLKKVEELKRDLPDFFSGIKVLLPDDLDNREQLHRYLVAYNAEVVKVDVISQATHAIATSSKQKMELEKKNQKLKIVTADWLCACIKKQRLVSEKPYQKGSWT</sequence>
<feature type="domain" description="ATP-dependent DNA ligase family profile" evidence="24">
    <location>
        <begin position="690"/>
        <end position="815"/>
    </location>
</feature>
<evidence type="ECO:0000256" key="7">
    <source>
        <dbReference type="ARBA" id="ARBA00022598"/>
    </source>
</evidence>
<comment type="subcellular location">
    <subcellularLocation>
        <location evidence="3">Mitochondrion membrane</location>
    </subcellularLocation>
    <subcellularLocation>
        <location evidence="2">Nucleus</location>
    </subcellularLocation>
</comment>
<evidence type="ECO:0000256" key="2">
    <source>
        <dbReference type="ARBA" id="ARBA00004123"/>
    </source>
</evidence>
<dbReference type="Pfam" id="PF16759">
    <property type="entry name" value="LIG3_BRCT"/>
    <property type="match status" value="1"/>
</dbReference>
<dbReference type="PROSITE" id="PS00333">
    <property type="entry name" value="DNA_LIGASE_A2"/>
    <property type="match status" value="1"/>
</dbReference>
<dbReference type="PROSITE" id="PS50064">
    <property type="entry name" value="ZF_PARP_2"/>
    <property type="match status" value="1"/>
</dbReference>
<dbReference type="Gene3D" id="3.30.470.30">
    <property type="entry name" value="DNA ligase/mRNA capping enzyme"/>
    <property type="match status" value="1"/>
</dbReference>
<dbReference type="SMART" id="SM00292">
    <property type="entry name" value="BRCT"/>
    <property type="match status" value="1"/>
</dbReference>
<dbReference type="InterPro" id="IPR036599">
    <property type="entry name" value="DNA_ligase_N_sf"/>
</dbReference>
<dbReference type="GO" id="GO:0005524">
    <property type="term" value="F:ATP binding"/>
    <property type="evidence" value="ECO:0007669"/>
    <property type="project" value="UniProtKB-KW"/>
</dbReference>